<evidence type="ECO:0000313" key="1">
    <source>
        <dbReference type="EMBL" id="QLI60701.1"/>
    </source>
</evidence>
<proteinExistence type="predicted"/>
<evidence type="ECO:0000313" key="2">
    <source>
        <dbReference type="Proteomes" id="UP000510602"/>
    </source>
</evidence>
<name>A0A7D5UL36_9VIRU</name>
<dbReference type="EMBL" id="MN562489">
    <property type="protein sequence ID" value="QLI60701.1"/>
    <property type="molecule type" value="Genomic_DNA"/>
</dbReference>
<accession>A0A7D5UL36</accession>
<reference evidence="1 2" key="1">
    <citation type="submission" date="2019-10" db="EMBL/GenBank/DDBJ databases">
        <authorList>
            <person name="Kayansamruaj P."/>
        </authorList>
    </citation>
    <scope>NUCLEOTIDE SEQUENCE [LARGE SCALE GENOMIC DNA]</scope>
    <source>
        <strain evidence="1">SDDV_Thai_2019</strain>
    </source>
</reference>
<organism evidence="1 2">
    <name type="scientific">Scale drop disease virus</name>
    <dbReference type="NCBI Taxonomy" id="1697349"/>
    <lineage>
        <taxon>Viruses</taxon>
        <taxon>Varidnaviria</taxon>
        <taxon>Bamfordvirae</taxon>
        <taxon>Nucleocytoviricota</taxon>
        <taxon>Megaviricetes</taxon>
        <taxon>Pimascovirales</taxon>
        <taxon>Pimascovirales incertae sedis</taxon>
        <taxon>Iridoviridae</taxon>
        <taxon>Alphairidovirinae</taxon>
        <taxon>Megalocytivirus</taxon>
        <taxon>Megalocytivirus lates1</taxon>
    </lineage>
</organism>
<dbReference type="Proteomes" id="UP000510602">
    <property type="component" value="Segment"/>
</dbReference>
<sequence length="170" mass="18913">MLKQIIVVCIVAMAAVFADDDPCTNVKTQLNTLFNQIKTEYDTNLKTYYQSIAPSAFDPFNNTNYLYSVQGNDYKCYTIFETLSFLMGDVYPRATTNESVRLSLAKVATSSTQGAMVMNLCREQLGCGPPPFDAKTLYDDRAEYGADDIMATLDTALAKFKLVLESENVV</sequence>
<protein>
    <submittedName>
        <fullName evidence="1">Uncharacterized protein</fullName>
    </submittedName>
</protein>